<evidence type="ECO:0000256" key="2">
    <source>
        <dbReference type="SAM" id="Phobius"/>
    </source>
</evidence>
<feature type="transmembrane region" description="Helical" evidence="2">
    <location>
        <begin position="60"/>
        <end position="77"/>
    </location>
</feature>
<feature type="transmembrane region" description="Helical" evidence="2">
    <location>
        <begin position="31"/>
        <end position="54"/>
    </location>
</feature>
<feature type="region of interest" description="Disordered" evidence="1">
    <location>
        <begin position="1"/>
        <end position="20"/>
    </location>
</feature>
<keyword evidence="2" id="KW-0812">Transmembrane</keyword>
<dbReference type="AlphaFoldDB" id="A0A1G8T6C8"/>
<sequence length="90" mass="9796">MNPQERRETDPGLGPMERGTSQRLAARQHMWVQAWTALAVLAAVWSLAWAVGWISGAVDGLAYALAGLLLLGAALWARRSALRNAPPRHL</sequence>
<evidence type="ECO:0000256" key="1">
    <source>
        <dbReference type="SAM" id="MobiDB-lite"/>
    </source>
</evidence>
<keyword evidence="4" id="KW-1185">Reference proteome</keyword>
<gene>
    <name evidence="3" type="ORF">SAMN05421806_10177</name>
</gene>
<accession>A0A1G8T6C8</accession>
<proteinExistence type="predicted"/>
<dbReference type="Proteomes" id="UP000199155">
    <property type="component" value="Unassembled WGS sequence"/>
</dbReference>
<organism evidence="3 4">
    <name type="scientific">Streptomyces indicus</name>
    <dbReference type="NCBI Taxonomy" id="417292"/>
    <lineage>
        <taxon>Bacteria</taxon>
        <taxon>Bacillati</taxon>
        <taxon>Actinomycetota</taxon>
        <taxon>Actinomycetes</taxon>
        <taxon>Kitasatosporales</taxon>
        <taxon>Streptomycetaceae</taxon>
        <taxon>Streptomyces</taxon>
    </lineage>
</organism>
<dbReference type="OrthoDB" id="4245085at2"/>
<keyword evidence="2" id="KW-1133">Transmembrane helix</keyword>
<dbReference type="RefSeq" id="WP_093606599.1">
    <property type="nucleotide sequence ID" value="NZ_FNFF01000001.1"/>
</dbReference>
<evidence type="ECO:0000313" key="4">
    <source>
        <dbReference type="Proteomes" id="UP000199155"/>
    </source>
</evidence>
<reference evidence="3 4" key="1">
    <citation type="submission" date="2016-10" db="EMBL/GenBank/DDBJ databases">
        <authorList>
            <person name="de Groot N.N."/>
        </authorList>
    </citation>
    <scope>NUCLEOTIDE SEQUENCE [LARGE SCALE GENOMIC DNA]</scope>
    <source>
        <strain evidence="3 4">CGMCC 4.5727</strain>
    </source>
</reference>
<keyword evidence="2" id="KW-0472">Membrane</keyword>
<dbReference type="EMBL" id="FNFF01000001">
    <property type="protein sequence ID" value="SDJ36954.1"/>
    <property type="molecule type" value="Genomic_DNA"/>
</dbReference>
<evidence type="ECO:0000313" key="3">
    <source>
        <dbReference type="EMBL" id="SDJ36954.1"/>
    </source>
</evidence>
<feature type="compositionally biased region" description="Basic and acidic residues" evidence="1">
    <location>
        <begin position="1"/>
        <end position="10"/>
    </location>
</feature>
<protein>
    <submittedName>
        <fullName evidence="3">Uncharacterized protein</fullName>
    </submittedName>
</protein>
<name>A0A1G8T6C8_9ACTN</name>